<sequence>MKPSSAHANRSCGSNDDLFFLPFPSPTVSEVIILNRKSLLEGKKDDITTWRVLWQGKWLSKEHFEFRESHFVLYLCCHQVPFLKRIILSF</sequence>
<accession>A0A8X6YM95</accession>
<dbReference type="AlphaFoldDB" id="A0A8X6YM95"/>
<name>A0A8X6YM95_9ARAC</name>
<proteinExistence type="predicted"/>
<protein>
    <submittedName>
        <fullName evidence="1">Uncharacterized protein</fullName>
    </submittedName>
</protein>
<evidence type="ECO:0000313" key="1">
    <source>
        <dbReference type="EMBL" id="GFY74978.1"/>
    </source>
</evidence>
<gene>
    <name evidence="1" type="ORF">TNIN_306051</name>
</gene>
<keyword evidence="2" id="KW-1185">Reference proteome</keyword>
<dbReference type="EMBL" id="BMAV01021053">
    <property type="protein sequence ID" value="GFY74978.1"/>
    <property type="molecule type" value="Genomic_DNA"/>
</dbReference>
<organism evidence="1 2">
    <name type="scientific">Trichonephila inaurata madagascariensis</name>
    <dbReference type="NCBI Taxonomy" id="2747483"/>
    <lineage>
        <taxon>Eukaryota</taxon>
        <taxon>Metazoa</taxon>
        <taxon>Ecdysozoa</taxon>
        <taxon>Arthropoda</taxon>
        <taxon>Chelicerata</taxon>
        <taxon>Arachnida</taxon>
        <taxon>Araneae</taxon>
        <taxon>Araneomorphae</taxon>
        <taxon>Entelegynae</taxon>
        <taxon>Araneoidea</taxon>
        <taxon>Nephilidae</taxon>
        <taxon>Trichonephila</taxon>
        <taxon>Trichonephila inaurata</taxon>
    </lineage>
</organism>
<reference evidence="1" key="1">
    <citation type="submission" date="2020-08" db="EMBL/GenBank/DDBJ databases">
        <title>Multicomponent nature underlies the extraordinary mechanical properties of spider dragline silk.</title>
        <authorList>
            <person name="Kono N."/>
            <person name="Nakamura H."/>
            <person name="Mori M."/>
            <person name="Yoshida Y."/>
            <person name="Ohtoshi R."/>
            <person name="Malay A.D."/>
            <person name="Moran D.A.P."/>
            <person name="Tomita M."/>
            <person name="Numata K."/>
            <person name="Arakawa K."/>
        </authorList>
    </citation>
    <scope>NUCLEOTIDE SEQUENCE</scope>
</reference>
<comment type="caution">
    <text evidence="1">The sequence shown here is derived from an EMBL/GenBank/DDBJ whole genome shotgun (WGS) entry which is preliminary data.</text>
</comment>
<dbReference type="Proteomes" id="UP000886998">
    <property type="component" value="Unassembled WGS sequence"/>
</dbReference>
<evidence type="ECO:0000313" key="2">
    <source>
        <dbReference type="Proteomes" id="UP000886998"/>
    </source>
</evidence>